<proteinExistence type="predicted"/>
<dbReference type="InterPro" id="IPR001680">
    <property type="entry name" value="WD40_rpt"/>
</dbReference>
<name>A0AAN9QZU8_PHACN</name>
<protein>
    <submittedName>
        <fullName evidence="5">Uncharacterized protein</fullName>
    </submittedName>
</protein>
<dbReference type="Pfam" id="PF00400">
    <property type="entry name" value="WD40"/>
    <property type="match status" value="1"/>
</dbReference>
<dbReference type="PROSITE" id="PS50082">
    <property type="entry name" value="WD_REPEATS_2"/>
    <property type="match status" value="1"/>
</dbReference>
<keyword evidence="1 3" id="KW-0853">WD repeat</keyword>
<dbReference type="EMBL" id="JAYMYR010000007">
    <property type="protein sequence ID" value="KAK7354062.1"/>
    <property type="molecule type" value="Genomic_DNA"/>
</dbReference>
<evidence type="ECO:0000313" key="6">
    <source>
        <dbReference type="Proteomes" id="UP001374584"/>
    </source>
</evidence>
<feature type="repeat" description="WD" evidence="3">
    <location>
        <begin position="174"/>
        <end position="201"/>
    </location>
</feature>
<dbReference type="SMART" id="SM00320">
    <property type="entry name" value="WD40"/>
    <property type="match status" value="3"/>
</dbReference>
<evidence type="ECO:0000313" key="5">
    <source>
        <dbReference type="EMBL" id="KAK7354062.1"/>
    </source>
</evidence>
<gene>
    <name evidence="5" type="ORF">VNO80_19518</name>
</gene>
<accession>A0AAN9QZU8</accession>
<evidence type="ECO:0000256" key="2">
    <source>
        <dbReference type="ARBA" id="ARBA00022737"/>
    </source>
</evidence>
<dbReference type="AlphaFoldDB" id="A0AAN9QZU8"/>
<evidence type="ECO:0000256" key="3">
    <source>
        <dbReference type="PROSITE-ProRule" id="PRU00221"/>
    </source>
</evidence>
<reference evidence="5 6" key="1">
    <citation type="submission" date="2024-01" db="EMBL/GenBank/DDBJ databases">
        <title>The genomes of 5 underutilized Papilionoideae crops provide insights into root nodulation and disease resistanc.</title>
        <authorList>
            <person name="Jiang F."/>
        </authorList>
    </citation>
    <scope>NUCLEOTIDE SEQUENCE [LARGE SCALE GENOMIC DNA]</scope>
    <source>
        <strain evidence="5">JINMINGXINNONG_FW02</strain>
        <tissue evidence="5">Leaves</tissue>
    </source>
</reference>
<dbReference type="InterPro" id="IPR036322">
    <property type="entry name" value="WD40_repeat_dom_sf"/>
</dbReference>
<sequence>MGAVSGGSASSLGLRSGALVCWCSSGAGSLGLRSGALVCWCGGSAGSLVLRSGALVQRRLSGVVTAWVAREGKQPGFLAQPVCRVQISTMTVKENLMVASGFHDEFICKNLKQPGVLFCGKITTDDTTITNVVDVYRNPVGSLRVITANNDSQVWVFDAENFASFGCLNNDWFVKNISISPDGQILATGNKDTTCRLWDIRILSQSLAVLKGRMGAIRALRFTSDGRFLAMLSLQTSSIFFTLILVMYKLSTPYNNVDFRQANFQADMSPKYEDKLETSEDIWMMVSEIPLFTQPTTAPPPSRPPPPRPVHIPKSGSISSVSANARKKDNDFSSFPSST</sequence>
<dbReference type="PROSITE" id="PS50294">
    <property type="entry name" value="WD_REPEATS_REGION"/>
    <property type="match status" value="1"/>
</dbReference>
<dbReference type="PROSITE" id="PS00678">
    <property type="entry name" value="WD_REPEATS_1"/>
    <property type="match status" value="1"/>
</dbReference>
<dbReference type="InterPro" id="IPR015943">
    <property type="entry name" value="WD40/YVTN_repeat-like_dom_sf"/>
</dbReference>
<dbReference type="Gene3D" id="2.130.10.10">
    <property type="entry name" value="YVTN repeat-like/Quinoprotein amine dehydrogenase"/>
    <property type="match status" value="1"/>
</dbReference>
<dbReference type="InterPro" id="IPR019775">
    <property type="entry name" value="WD40_repeat_CS"/>
</dbReference>
<feature type="region of interest" description="Disordered" evidence="4">
    <location>
        <begin position="293"/>
        <end position="339"/>
    </location>
</feature>
<dbReference type="Proteomes" id="UP001374584">
    <property type="component" value="Unassembled WGS sequence"/>
</dbReference>
<feature type="compositionally biased region" description="Pro residues" evidence="4">
    <location>
        <begin position="297"/>
        <end position="310"/>
    </location>
</feature>
<evidence type="ECO:0000256" key="4">
    <source>
        <dbReference type="SAM" id="MobiDB-lite"/>
    </source>
</evidence>
<comment type="caution">
    <text evidence="5">The sequence shown here is derived from an EMBL/GenBank/DDBJ whole genome shotgun (WGS) entry which is preliminary data.</text>
</comment>
<dbReference type="PANTHER" id="PTHR43991:SF12">
    <property type="entry name" value="WD REPEAT PROTEIN (AFU_ORTHOLOGUE AFUA_8G05640)"/>
    <property type="match status" value="1"/>
</dbReference>
<evidence type="ECO:0000256" key="1">
    <source>
        <dbReference type="ARBA" id="ARBA00022574"/>
    </source>
</evidence>
<organism evidence="5 6">
    <name type="scientific">Phaseolus coccineus</name>
    <name type="common">Scarlet runner bean</name>
    <name type="synonym">Phaseolus multiflorus</name>
    <dbReference type="NCBI Taxonomy" id="3886"/>
    <lineage>
        <taxon>Eukaryota</taxon>
        <taxon>Viridiplantae</taxon>
        <taxon>Streptophyta</taxon>
        <taxon>Embryophyta</taxon>
        <taxon>Tracheophyta</taxon>
        <taxon>Spermatophyta</taxon>
        <taxon>Magnoliopsida</taxon>
        <taxon>eudicotyledons</taxon>
        <taxon>Gunneridae</taxon>
        <taxon>Pentapetalae</taxon>
        <taxon>rosids</taxon>
        <taxon>fabids</taxon>
        <taxon>Fabales</taxon>
        <taxon>Fabaceae</taxon>
        <taxon>Papilionoideae</taxon>
        <taxon>50 kb inversion clade</taxon>
        <taxon>NPAAA clade</taxon>
        <taxon>indigoferoid/millettioid clade</taxon>
        <taxon>Phaseoleae</taxon>
        <taxon>Phaseolus</taxon>
    </lineage>
</organism>
<dbReference type="PANTHER" id="PTHR43991">
    <property type="entry name" value="WD REPEAT PROTEIN (AFU_ORTHOLOGUE AFUA_8G05640)-RELATED"/>
    <property type="match status" value="1"/>
</dbReference>
<keyword evidence="6" id="KW-1185">Reference proteome</keyword>
<dbReference type="SUPFAM" id="SSF50978">
    <property type="entry name" value="WD40 repeat-like"/>
    <property type="match status" value="1"/>
</dbReference>
<keyword evidence="2" id="KW-0677">Repeat</keyword>